<organism evidence="3">
    <name type="scientific">Candidatus Caldatribacterium californiense</name>
    <dbReference type="NCBI Taxonomy" id="1454726"/>
    <lineage>
        <taxon>Bacteria</taxon>
        <taxon>Pseudomonadati</taxon>
        <taxon>Atribacterota</taxon>
        <taxon>Atribacteria</taxon>
        <taxon>Atribacterales</taxon>
        <taxon>Candidatus Caldatribacteriaceae</taxon>
        <taxon>Candidatus Caldatribacterium</taxon>
    </lineage>
</organism>
<dbReference type="PANTHER" id="PTHR21666:SF270">
    <property type="entry name" value="MUREIN HYDROLASE ACTIVATOR ENVC"/>
    <property type="match status" value="1"/>
</dbReference>
<dbReference type="InterPro" id="IPR050570">
    <property type="entry name" value="Cell_wall_metabolism_enzyme"/>
</dbReference>
<proteinExistence type="predicted"/>
<dbReference type="CDD" id="cd12797">
    <property type="entry name" value="M23_peptidase"/>
    <property type="match status" value="1"/>
</dbReference>
<feature type="domain" description="M23ase beta-sheet core" evidence="2">
    <location>
        <begin position="197"/>
        <end position="290"/>
    </location>
</feature>
<reference evidence="3" key="1">
    <citation type="journal article" date="2020" name="mSystems">
        <title>Genome- and Community-Level Interaction Insights into Carbon Utilization and Element Cycling Functions of Hydrothermarchaeota in Hydrothermal Sediment.</title>
        <authorList>
            <person name="Zhou Z."/>
            <person name="Liu Y."/>
            <person name="Xu W."/>
            <person name="Pan J."/>
            <person name="Luo Z.H."/>
            <person name="Li M."/>
        </authorList>
    </citation>
    <scope>NUCLEOTIDE SEQUENCE [LARGE SCALE GENOMIC DNA]</scope>
    <source>
        <strain evidence="3">SpSt-716</strain>
    </source>
</reference>
<dbReference type="AlphaFoldDB" id="A0A7V3YNC3"/>
<evidence type="ECO:0000313" key="3">
    <source>
        <dbReference type="EMBL" id="HGI75869.1"/>
    </source>
</evidence>
<evidence type="ECO:0000259" key="2">
    <source>
        <dbReference type="Pfam" id="PF01551"/>
    </source>
</evidence>
<feature type="coiled-coil region" evidence="1">
    <location>
        <begin position="12"/>
        <end position="70"/>
    </location>
</feature>
<keyword evidence="1" id="KW-0175">Coiled coil</keyword>
<dbReference type="PANTHER" id="PTHR21666">
    <property type="entry name" value="PEPTIDASE-RELATED"/>
    <property type="match status" value="1"/>
</dbReference>
<name>A0A7V3YNC3_9BACT</name>
<dbReference type="GO" id="GO:0004222">
    <property type="term" value="F:metalloendopeptidase activity"/>
    <property type="evidence" value="ECO:0007669"/>
    <property type="project" value="TreeGrafter"/>
</dbReference>
<dbReference type="InterPro" id="IPR016047">
    <property type="entry name" value="M23ase_b-sheet_dom"/>
</dbReference>
<dbReference type="FunFam" id="2.70.70.10:FF:000006">
    <property type="entry name" value="M23 family peptidase"/>
    <property type="match status" value="1"/>
</dbReference>
<dbReference type="Gene3D" id="2.70.70.10">
    <property type="entry name" value="Glucose Permease (Domain IIA)"/>
    <property type="match status" value="1"/>
</dbReference>
<evidence type="ECO:0000256" key="1">
    <source>
        <dbReference type="SAM" id="Coils"/>
    </source>
</evidence>
<dbReference type="EMBL" id="DTEN01000377">
    <property type="protein sequence ID" value="HGI75869.1"/>
    <property type="molecule type" value="Genomic_DNA"/>
</dbReference>
<accession>A0A7V3YNC3</accession>
<comment type="caution">
    <text evidence="3">The sequence shown here is derived from an EMBL/GenBank/DDBJ whole genome shotgun (WGS) entry which is preliminary data.</text>
</comment>
<gene>
    <name evidence="3" type="ORF">ENU96_09380</name>
</gene>
<protein>
    <submittedName>
        <fullName evidence="3">Peptidase M23</fullName>
    </submittedName>
</protein>
<sequence>MKRELFTTMARIEEMRKNLLVLEAQKKEQEARLEYLTKEAENVLNELHNLRELEQKVRELMEKSLQSQLKRLGVTLSLSTSEVQTCIPLHRFLGGLFLAPQEGAGGPELAAFLPLPSQTLLPPVTPQDLTTRALEDTLIWLRGEILLRRRAFEEILDLAQKKDRILEVVPSRWPTWGRVSSNYGWRRDPFTGRRAWHTGVDIAAPPGRSVVAAAEGRVVFTGWNGNYGKCIIIRHDFGFETVYGHLSKILVNVGDRVKKAQKIGEVGNTGRSTGPHLHYEVRRYGRVVNPWPHLP</sequence>
<dbReference type="InterPro" id="IPR011055">
    <property type="entry name" value="Dup_hybrid_motif"/>
</dbReference>
<dbReference type="SUPFAM" id="SSF51261">
    <property type="entry name" value="Duplicated hybrid motif"/>
    <property type="match status" value="1"/>
</dbReference>
<dbReference type="Pfam" id="PF01551">
    <property type="entry name" value="Peptidase_M23"/>
    <property type="match status" value="1"/>
</dbReference>